<dbReference type="AlphaFoldDB" id="A0A0V1PS83"/>
<evidence type="ECO:0000256" key="3">
    <source>
        <dbReference type="ARBA" id="ARBA00022525"/>
    </source>
</evidence>
<dbReference type="GeneID" id="26842248"/>
<keyword evidence="4 6" id="KW-0732">Signal</keyword>
<comment type="caution">
    <text evidence="8">The sequence shown here is derived from an EMBL/GenBank/DDBJ whole genome shotgun (WGS) entry which is preliminary data.</text>
</comment>
<evidence type="ECO:0000313" key="8">
    <source>
        <dbReference type="EMBL" id="KRZ99010.1"/>
    </source>
</evidence>
<dbReference type="RefSeq" id="XP_015465113.1">
    <property type="nucleotide sequence ID" value="XM_015614068.1"/>
</dbReference>
<feature type="signal peptide" evidence="6">
    <location>
        <begin position="1"/>
        <end position="19"/>
    </location>
</feature>
<keyword evidence="9" id="KW-1185">Reference proteome</keyword>
<dbReference type="OrthoDB" id="4022214at2759"/>
<evidence type="ECO:0000256" key="2">
    <source>
        <dbReference type="ARBA" id="ARBA00022512"/>
    </source>
</evidence>
<accession>A0A0V1PS83</accession>
<keyword evidence="3" id="KW-0964">Secreted</keyword>
<keyword evidence="2" id="KW-0134">Cell wall</keyword>
<gene>
    <name evidence="8" type="ORF">AC631_05239</name>
</gene>
<feature type="domain" description="Hyphally-regulated cell wall protein N-terminal" evidence="7">
    <location>
        <begin position="11"/>
        <end position="398"/>
    </location>
</feature>
<proteinExistence type="predicted"/>
<evidence type="ECO:0000256" key="4">
    <source>
        <dbReference type="ARBA" id="ARBA00022729"/>
    </source>
</evidence>
<organism evidence="8 9">
    <name type="scientific">Debaryomyces fabryi</name>
    <dbReference type="NCBI Taxonomy" id="58627"/>
    <lineage>
        <taxon>Eukaryota</taxon>
        <taxon>Fungi</taxon>
        <taxon>Dikarya</taxon>
        <taxon>Ascomycota</taxon>
        <taxon>Saccharomycotina</taxon>
        <taxon>Pichiomycetes</taxon>
        <taxon>Debaryomycetaceae</taxon>
        <taxon>Debaryomyces</taxon>
    </lineage>
</organism>
<evidence type="ECO:0000256" key="5">
    <source>
        <dbReference type="ARBA" id="ARBA00023180"/>
    </source>
</evidence>
<dbReference type="InterPro" id="IPR021031">
    <property type="entry name" value="Hyphal-reg_cell_wall_N"/>
</dbReference>
<evidence type="ECO:0000313" key="9">
    <source>
        <dbReference type="Proteomes" id="UP000054251"/>
    </source>
</evidence>
<keyword evidence="5" id="KW-0325">Glycoprotein</keyword>
<evidence type="ECO:0000256" key="1">
    <source>
        <dbReference type="ARBA" id="ARBA00004191"/>
    </source>
</evidence>
<dbReference type="EMBL" id="LMYN01000183">
    <property type="protein sequence ID" value="KRZ99010.1"/>
    <property type="molecule type" value="Genomic_DNA"/>
</dbReference>
<comment type="subcellular location">
    <subcellularLocation>
        <location evidence="1">Secreted</location>
        <location evidence="1">Cell wall</location>
    </subcellularLocation>
</comment>
<dbReference type="Proteomes" id="UP000054251">
    <property type="component" value="Unassembled WGS sequence"/>
</dbReference>
<feature type="non-terminal residue" evidence="8">
    <location>
        <position position="429"/>
    </location>
</feature>
<dbReference type="GO" id="GO:0009277">
    <property type="term" value="C:fungal-type cell wall"/>
    <property type="evidence" value="ECO:0007669"/>
    <property type="project" value="UniProtKB-ARBA"/>
</dbReference>
<feature type="chain" id="PRO_5006884457" description="Hyphally-regulated cell wall protein N-terminal domain-containing protein" evidence="6">
    <location>
        <begin position="20"/>
        <end position="429"/>
    </location>
</feature>
<sequence>MKFSSLVGTVIALASSVSGLTISEPTVQDGIINLGLQIGDDLTINSDAYLTIINALLSANVGVGSINNNGGFYFKYDGGIAAVSAAVATGNIDNEGTIVFSSETDSLATVLGLTTALGTFTNGADGKIYFDSQDGVASVYELVGVNGWENDGLIYMRQSNNLVGTALINSVNIGGLLSGSILEATNDGSICLDSTAYTQLLSVQGDGCMTVLNGGSINSLLDIATGVIGLDNDIYLADGNSNLQIGLGSLSVGVSGVIDIGTAPTYNLYGFGGGNSLQILGLGAIDGLSNIPLLGPVLDLVLALVKGLVGNVILGPVISYDSSTQVLTVDINVLPAVITAAKTLIPLLPSSIRLMSTKYNLHGNYDSTMFEVQGTNIVYNGDVPSQLVPQACSVCTTVTIPDIPTDGATSDCAECTEYTTTLTTTDSDG</sequence>
<evidence type="ECO:0000256" key="6">
    <source>
        <dbReference type="SAM" id="SignalP"/>
    </source>
</evidence>
<reference evidence="8 9" key="1">
    <citation type="submission" date="2015-11" db="EMBL/GenBank/DDBJ databases">
        <title>The genome of Debaryomyces fabryi.</title>
        <authorList>
            <person name="Tafer H."/>
            <person name="Lopandic K."/>
        </authorList>
    </citation>
    <scope>NUCLEOTIDE SEQUENCE [LARGE SCALE GENOMIC DNA]</scope>
    <source>
        <strain evidence="8 9">CBS 789</strain>
    </source>
</reference>
<protein>
    <recommendedName>
        <fullName evidence="7">Hyphally-regulated cell wall protein N-terminal domain-containing protein</fullName>
    </recommendedName>
</protein>
<name>A0A0V1PS83_9ASCO</name>
<evidence type="ECO:0000259" key="7">
    <source>
        <dbReference type="Pfam" id="PF11765"/>
    </source>
</evidence>
<dbReference type="Pfam" id="PF11765">
    <property type="entry name" value="Hyphal_reg_CWP"/>
    <property type="match status" value="1"/>
</dbReference>